<accession>A0AAJ0FNH3</accession>
<feature type="transmembrane region" description="Helical" evidence="1">
    <location>
        <begin position="102"/>
        <end position="122"/>
    </location>
</feature>
<organism evidence="2 3">
    <name type="scientific">Phialemonium atrogriseum</name>
    <dbReference type="NCBI Taxonomy" id="1093897"/>
    <lineage>
        <taxon>Eukaryota</taxon>
        <taxon>Fungi</taxon>
        <taxon>Dikarya</taxon>
        <taxon>Ascomycota</taxon>
        <taxon>Pezizomycotina</taxon>
        <taxon>Sordariomycetes</taxon>
        <taxon>Sordariomycetidae</taxon>
        <taxon>Cephalothecales</taxon>
        <taxon>Cephalothecaceae</taxon>
        <taxon>Phialemonium</taxon>
    </lineage>
</organism>
<feature type="transmembrane region" description="Helical" evidence="1">
    <location>
        <begin position="69"/>
        <end position="90"/>
    </location>
</feature>
<proteinExistence type="predicted"/>
<dbReference type="AlphaFoldDB" id="A0AAJ0FNH3"/>
<dbReference type="EMBL" id="MU839009">
    <property type="protein sequence ID" value="KAK1767160.1"/>
    <property type="molecule type" value="Genomic_DNA"/>
</dbReference>
<evidence type="ECO:0000256" key="1">
    <source>
        <dbReference type="SAM" id="Phobius"/>
    </source>
</evidence>
<gene>
    <name evidence="2" type="ORF">QBC33DRAFT_559284</name>
</gene>
<evidence type="ECO:0000313" key="2">
    <source>
        <dbReference type="EMBL" id="KAK1767160.1"/>
    </source>
</evidence>
<keyword evidence="1" id="KW-0472">Membrane</keyword>
<evidence type="ECO:0000313" key="3">
    <source>
        <dbReference type="Proteomes" id="UP001244011"/>
    </source>
</evidence>
<name>A0AAJ0FNH3_9PEZI</name>
<keyword evidence="3" id="KW-1185">Reference proteome</keyword>
<reference evidence="2" key="1">
    <citation type="submission" date="2023-06" db="EMBL/GenBank/DDBJ databases">
        <title>Genome-scale phylogeny and comparative genomics of the fungal order Sordariales.</title>
        <authorList>
            <consortium name="Lawrence Berkeley National Laboratory"/>
            <person name="Hensen N."/>
            <person name="Bonometti L."/>
            <person name="Westerberg I."/>
            <person name="Brannstrom I.O."/>
            <person name="Guillou S."/>
            <person name="Cros-Aarteil S."/>
            <person name="Calhoun S."/>
            <person name="Haridas S."/>
            <person name="Kuo A."/>
            <person name="Mondo S."/>
            <person name="Pangilinan J."/>
            <person name="Riley R."/>
            <person name="Labutti K."/>
            <person name="Andreopoulos B."/>
            <person name="Lipzen A."/>
            <person name="Chen C."/>
            <person name="Yanf M."/>
            <person name="Daum C."/>
            <person name="Ng V."/>
            <person name="Clum A."/>
            <person name="Steindorff A."/>
            <person name="Ohm R."/>
            <person name="Martin F."/>
            <person name="Silar P."/>
            <person name="Natvig D."/>
            <person name="Lalanne C."/>
            <person name="Gautier V."/>
            <person name="Ament-Velasquez S.L."/>
            <person name="Kruys A."/>
            <person name="Hutchinson M.I."/>
            <person name="Powell A.J."/>
            <person name="Barry K."/>
            <person name="Miller A.N."/>
            <person name="Grigoriev I.V."/>
            <person name="Debuchy R."/>
            <person name="Gladieux P."/>
            <person name="Thoren M.H."/>
            <person name="Johannesson H."/>
        </authorList>
    </citation>
    <scope>NUCLEOTIDE SEQUENCE</scope>
    <source>
        <strain evidence="2">8032-3</strain>
    </source>
</reference>
<comment type="caution">
    <text evidence="2">The sequence shown here is derived from an EMBL/GenBank/DDBJ whole genome shotgun (WGS) entry which is preliminary data.</text>
</comment>
<sequence>MSHNLTNNALTAVKGFLDPQISNGRLNPVHLAIATRGYWIQSHVLHIPDRFGFFSSGPPRLQMYQSASFAFLTVGVAFSTVWGALTVLLAKLMGRPISRLAGAMGVLQIAVVAVIWAALACFDHRRALDYDWGDWKRRKE</sequence>
<dbReference type="GeneID" id="85313145"/>
<dbReference type="Proteomes" id="UP001244011">
    <property type="component" value="Unassembled WGS sequence"/>
</dbReference>
<protein>
    <submittedName>
        <fullName evidence="2">Uncharacterized protein</fullName>
    </submittedName>
</protein>
<keyword evidence="1" id="KW-0812">Transmembrane</keyword>
<keyword evidence="1" id="KW-1133">Transmembrane helix</keyword>
<dbReference type="RefSeq" id="XP_060283373.1">
    <property type="nucleotide sequence ID" value="XM_060429958.1"/>
</dbReference>